<accession>A0A931ASU5</accession>
<dbReference type="EMBL" id="JADAKE010000002">
    <property type="protein sequence ID" value="MBF8807191.1"/>
    <property type="molecule type" value="Genomic_DNA"/>
</dbReference>
<gene>
    <name evidence="1" type="ORF">IC227_00695</name>
</gene>
<evidence type="ECO:0000313" key="1">
    <source>
        <dbReference type="EMBL" id="MBF8807191.1"/>
    </source>
</evidence>
<name>A0A931ASU5_9ENTE</name>
<dbReference type="AlphaFoldDB" id="A0A931ASU5"/>
<protein>
    <submittedName>
        <fullName evidence="1">Uncharacterized protein</fullName>
    </submittedName>
</protein>
<organism evidence="1 2">
    <name type="scientific">Enterococcus lacertideformus</name>
    <dbReference type="NCBI Taxonomy" id="2771493"/>
    <lineage>
        <taxon>Bacteria</taxon>
        <taxon>Bacillati</taxon>
        <taxon>Bacillota</taxon>
        <taxon>Bacilli</taxon>
        <taxon>Lactobacillales</taxon>
        <taxon>Enterococcaceae</taxon>
        <taxon>Enterococcus</taxon>
    </lineage>
</organism>
<evidence type="ECO:0000313" key="2">
    <source>
        <dbReference type="Proteomes" id="UP000637757"/>
    </source>
</evidence>
<sequence length="107" mass="12370">MNQKAKERYGFSETETSAESCYRLIKEMLANQTLVQAVYQEFEALLLSREAVSIKEIIFDEVEFLKSIPIRKLMTTFYLQSVEAPISLEAVKSYQIENFSEKFVLVG</sequence>
<proteinExistence type="predicted"/>
<keyword evidence="2" id="KW-1185">Reference proteome</keyword>
<reference evidence="1" key="1">
    <citation type="submission" date="2020-09" db="EMBL/GenBank/DDBJ databases">
        <title>Genomic insights into the novelty and pathogenicity of a unique biofilm-forming Enterococcus sp. bacteria (Enterococcus lacertideformus) identified in reptiles.</title>
        <authorList>
            <person name="Agius J.E."/>
            <person name="Phalen D.N."/>
            <person name="Rose K."/>
            <person name="Eden J.-S."/>
        </authorList>
    </citation>
    <scope>NUCLEOTIDE SEQUENCE</scope>
    <source>
        <strain evidence="1">PHRS 0518</strain>
    </source>
</reference>
<comment type="caution">
    <text evidence="1">The sequence shown here is derived from an EMBL/GenBank/DDBJ whole genome shotgun (WGS) entry which is preliminary data.</text>
</comment>
<dbReference type="Proteomes" id="UP000637757">
    <property type="component" value="Unassembled WGS sequence"/>
</dbReference>